<sequence length="190" mass="21581">MSVYLETERLTLRRFTPADADLLVELDADPGVMRYLSGGRATPRAVVEQEIIPLYLRHYRDTPDLAWWAALDRDGGEFLGWFEFRPTGREAGEVELGYRLRRAAWGRGLATEGARALVARGFGELGVRRVVGYTMAVNLGSRRVLEKAGLRYVRTFHEDWPDPIAGAEHGEVEYALDRAGWRTAPEYWEP</sequence>
<dbReference type="InterPro" id="IPR051531">
    <property type="entry name" value="N-acetyltransferase"/>
</dbReference>
<dbReference type="Gene3D" id="3.40.630.30">
    <property type="match status" value="1"/>
</dbReference>
<dbReference type="RefSeq" id="WP_354642520.1">
    <property type="nucleotide sequence ID" value="NZ_CP159872.1"/>
</dbReference>
<gene>
    <name evidence="2" type="ORF">ABWK59_23160</name>
</gene>
<reference evidence="2" key="1">
    <citation type="submission" date="2024-06" db="EMBL/GenBank/DDBJ databases">
        <title>The genome sequences of Kitasatospora sp. strain HUAS MG31.</title>
        <authorList>
            <person name="Mo P."/>
        </authorList>
    </citation>
    <scope>NUCLEOTIDE SEQUENCE</scope>
    <source>
        <strain evidence="2">HUAS MG31</strain>
    </source>
</reference>
<dbReference type="InterPro" id="IPR000182">
    <property type="entry name" value="GNAT_dom"/>
</dbReference>
<protein>
    <submittedName>
        <fullName evidence="2">GNAT family N-acetyltransferase</fullName>
    </submittedName>
</protein>
<dbReference type="InterPro" id="IPR016181">
    <property type="entry name" value="Acyl_CoA_acyltransferase"/>
</dbReference>
<proteinExistence type="predicted"/>
<accession>A0AAU8K0G9</accession>
<dbReference type="PANTHER" id="PTHR43792:SF1">
    <property type="entry name" value="N-ACETYLTRANSFERASE DOMAIN-CONTAINING PROTEIN"/>
    <property type="match status" value="1"/>
</dbReference>
<dbReference type="Pfam" id="PF13302">
    <property type="entry name" value="Acetyltransf_3"/>
    <property type="match status" value="1"/>
</dbReference>
<evidence type="ECO:0000259" key="1">
    <source>
        <dbReference type="PROSITE" id="PS51186"/>
    </source>
</evidence>
<dbReference type="SUPFAM" id="SSF55729">
    <property type="entry name" value="Acyl-CoA N-acyltransferases (Nat)"/>
    <property type="match status" value="1"/>
</dbReference>
<dbReference type="KEGG" id="kcm:ABWK59_23160"/>
<evidence type="ECO:0000313" key="2">
    <source>
        <dbReference type="EMBL" id="XCM81593.1"/>
    </source>
</evidence>
<dbReference type="AlphaFoldDB" id="A0AAU8K0G9"/>
<dbReference type="PROSITE" id="PS51186">
    <property type="entry name" value="GNAT"/>
    <property type="match status" value="1"/>
</dbReference>
<dbReference type="GO" id="GO:0016747">
    <property type="term" value="F:acyltransferase activity, transferring groups other than amino-acyl groups"/>
    <property type="evidence" value="ECO:0007669"/>
    <property type="project" value="InterPro"/>
</dbReference>
<name>A0AAU8K0G9_9ACTN</name>
<dbReference type="EMBL" id="CP159872">
    <property type="protein sequence ID" value="XCM81593.1"/>
    <property type="molecule type" value="Genomic_DNA"/>
</dbReference>
<organism evidence="2">
    <name type="scientific">Kitasatospora camelliae</name>
    <dbReference type="NCBI Taxonomy" id="3156397"/>
    <lineage>
        <taxon>Bacteria</taxon>
        <taxon>Bacillati</taxon>
        <taxon>Actinomycetota</taxon>
        <taxon>Actinomycetes</taxon>
        <taxon>Kitasatosporales</taxon>
        <taxon>Streptomycetaceae</taxon>
        <taxon>Kitasatospora</taxon>
    </lineage>
</organism>
<feature type="domain" description="N-acetyltransferase" evidence="1">
    <location>
        <begin position="10"/>
        <end position="179"/>
    </location>
</feature>
<dbReference type="PANTHER" id="PTHR43792">
    <property type="entry name" value="GNAT FAMILY, PUTATIVE (AFU_ORTHOLOGUE AFUA_3G00765)-RELATED-RELATED"/>
    <property type="match status" value="1"/>
</dbReference>